<keyword evidence="1" id="KW-0732">Signal</keyword>
<evidence type="ECO:0000256" key="1">
    <source>
        <dbReference type="SAM" id="SignalP"/>
    </source>
</evidence>
<feature type="chain" id="PRO_5046744729" evidence="1">
    <location>
        <begin position="23"/>
        <end position="266"/>
    </location>
</feature>
<feature type="signal peptide" evidence="1">
    <location>
        <begin position="1"/>
        <end position="22"/>
    </location>
</feature>
<dbReference type="Proteomes" id="UP001168883">
    <property type="component" value="Unassembled WGS sequence"/>
</dbReference>
<name>A0ABT8VMF7_9BACL</name>
<evidence type="ECO:0000313" key="2">
    <source>
        <dbReference type="EMBL" id="MDO3682144.1"/>
    </source>
</evidence>
<comment type="caution">
    <text evidence="2">The sequence shown here is derived from an EMBL/GenBank/DDBJ whole genome shotgun (WGS) entry which is preliminary data.</text>
</comment>
<dbReference type="EMBL" id="JAUMKJ010000106">
    <property type="protein sequence ID" value="MDO3682144.1"/>
    <property type="molecule type" value="Genomic_DNA"/>
</dbReference>
<dbReference type="RefSeq" id="WP_127490402.1">
    <property type="nucleotide sequence ID" value="NZ_JARLKN010000074.1"/>
</dbReference>
<evidence type="ECO:0000313" key="3">
    <source>
        <dbReference type="Proteomes" id="UP001168883"/>
    </source>
</evidence>
<gene>
    <name evidence="2" type="ORF">Q3C12_34680</name>
</gene>
<protein>
    <submittedName>
        <fullName evidence="2">Stalk domain-containing protein</fullName>
    </submittedName>
</protein>
<organism evidence="2 3">
    <name type="scientific">Paenibacillus ehimensis</name>
    <dbReference type="NCBI Taxonomy" id="79264"/>
    <lineage>
        <taxon>Bacteria</taxon>
        <taxon>Bacillati</taxon>
        <taxon>Bacillota</taxon>
        <taxon>Bacilli</taxon>
        <taxon>Bacillales</taxon>
        <taxon>Paenibacillaceae</taxon>
        <taxon>Paenibacillus</taxon>
    </lineage>
</organism>
<keyword evidence="3" id="KW-1185">Reference proteome</keyword>
<proteinExistence type="predicted"/>
<reference evidence="2" key="1">
    <citation type="submission" date="2023-07" db="EMBL/GenBank/DDBJ databases">
        <authorList>
            <person name="Aktuganov G."/>
            <person name="Boyko T."/>
            <person name="Delegan Y."/>
            <person name="Galimzianova N."/>
            <person name="Gilvanova E."/>
            <person name="Korobov V."/>
            <person name="Kuzmina L."/>
            <person name="Melentiev A."/>
            <person name="Milman P."/>
            <person name="Ryabova A."/>
            <person name="Stupak E."/>
            <person name="Yasakov T."/>
            <person name="Zharikova N."/>
            <person name="Zhurenko E."/>
        </authorList>
    </citation>
    <scope>NUCLEOTIDE SEQUENCE</scope>
    <source>
        <strain evidence="2">IB-739</strain>
    </source>
</reference>
<sequence>MKKFVMGAIVGASLSLGASVLASNFPEVSFFPVKYIFNSVEKQLPEEYASLNYNGHAYVPIRFIAENTKMNIGYDDNAKEIIVNYGENGQPAAPVQLSEQVQPVASARLPYQALRGTFTYGNVVVTKEGSNSRVSFQLDNDIPDNEIGGNLTLYDSKANPLGNAVINHTFKAGISTYETVIPGDATNYKYVALGIGKSGGALLDRTTHPSTAEIENNAIKIIESKKVPANKIANLGDKILNVSRIISSMKLTDKEAAELVDNITSN</sequence>
<accession>A0ABT8VMF7</accession>